<evidence type="ECO:0000259" key="10">
    <source>
        <dbReference type="PROSITE" id="PS50109"/>
    </source>
</evidence>
<dbReference type="RefSeq" id="WP_072913491.1">
    <property type="nucleotide sequence ID" value="NZ_FRAR01000013.1"/>
</dbReference>
<sequence>MNNKFPPVAQVKDIYWVAHFLFLSAIYMMGLVNSELQVWNISSLLDYNRTYIFVFPSFLIINFLFLKAINEKINKPNKKLYQGLYSIFLVLFTVSFFYNGDKDTYYGIYAIPVVLVSLTCGTNLGLISAVLIDVNILWRDKHLVHNDIALALCLILLAWLVGQISQIIFKHALQLARERKFLADLIETFSEGIIISNATGEIILSNRQVEHIFKVAESDLAGKGESLLWAHSSVPYHHWPPNFLNMEAEIGNKNYLISRFTITDDDVAGKNCFVTVINDITQLQQQRDKLQRMATLSAVGELAAGAAHEIRNPLTTVKGFLQLFREKWSDHSFSGLCELAYEELERINSIVGIMLQVSRPEMGERKEFNLNEIIGDVWELYTYSGSNKGIIYTKELQEIPCIIGIDKQIKQVLLNLLQNAERACTKGDTISIQTCADDKYVYLNINDTGRGIKPEDLEKVLHPFFTTDPAGTGMGLAICNRIVLDHNGVIRVTSELGVGTNISLQFKILTL</sequence>
<evidence type="ECO:0000256" key="1">
    <source>
        <dbReference type="ARBA" id="ARBA00000085"/>
    </source>
</evidence>
<keyword evidence="4" id="KW-0808">Transferase</keyword>
<feature type="transmembrane region" description="Helical" evidence="9">
    <location>
        <begin position="14"/>
        <end position="31"/>
    </location>
</feature>
<dbReference type="InterPro" id="IPR035965">
    <property type="entry name" value="PAS-like_dom_sf"/>
</dbReference>
<dbReference type="SUPFAM" id="SSF47384">
    <property type="entry name" value="Homodimeric domain of signal transducing histidine kinase"/>
    <property type="match status" value="1"/>
</dbReference>
<keyword evidence="5" id="KW-0547">Nucleotide-binding</keyword>
<dbReference type="Proteomes" id="UP000183997">
    <property type="component" value="Unassembled WGS sequence"/>
</dbReference>
<feature type="transmembrane region" description="Helical" evidence="9">
    <location>
        <begin position="51"/>
        <end position="69"/>
    </location>
</feature>
<evidence type="ECO:0000256" key="6">
    <source>
        <dbReference type="ARBA" id="ARBA00022777"/>
    </source>
</evidence>
<feature type="domain" description="PAS" evidence="11">
    <location>
        <begin position="178"/>
        <end position="223"/>
    </location>
</feature>
<dbReference type="EC" id="2.7.13.3" evidence="2"/>
<dbReference type="PANTHER" id="PTHR43065:SF10">
    <property type="entry name" value="PEROXIDE STRESS-ACTIVATED HISTIDINE KINASE MAK3"/>
    <property type="match status" value="1"/>
</dbReference>
<evidence type="ECO:0000256" key="3">
    <source>
        <dbReference type="ARBA" id="ARBA00022553"/>
    </source>
</evidence>
<evidence type="ECO:0000313" key="13">
    <source>
        <dbReference type="Proteomes" id="UP000183997"/>
    </source>
</evidence>
<dbReference type="InterPro" id="IPR004358">
    <property type="entry name" value="Sig_transdc_His_kin-like_C"/>
</dbReference>
<dbReference type="PRINTS" id="PR00344">
    <property type="entry name" value="BCTRLSENSOR"/>
</dbReference>
<dbReference type="Pfam" id="PF00512">
    <property type="entry name" value="HisKA"/>
    <property type="match status" value="1"/>
</dbReference>
<dbReference type="SMART" id="SM00387">
    <property type="entry name" value="HATPase_c"/>
    <property type="match status" value="1"/>
</dbReference>
<dbReference type="InterPro" id="IPR003661">
    <property type="entry name" value="HisK_dim/P_dom"/>
</dbReference>
<reference evidence="13" key="1">
    <citation type="submission" date="2016-11" db="EMBL/GenBank/DDBJ databases">
        <authorList>
            <person name="Varghese N."/>
            <person name="Submissions S."/>
        </authorList>
    </citation>
    <scope>NUCLEOTIDE SEQUENCE [LARGE SCALE GENOMIC DNA]</scope>
    <source>
        <strain evidence="13">DSM 10349</strain>
    </source>
</reference>
<comment type="catalytic activity">
    <reaction evidence="1">
        <text>ATP + protein L-histidine = ADP + protein N-phospho-L-histidine.</text>
        <dbReference type="EC" id="2.7.13.3"/>
    </reaction>
</comment>
<feature type="transmembrane region" description="Helical" evidence="9">
    <location>
        <begin position="106"/>
        <end position="136"/>
    </location>
</feature>
<dbReference type="PANTHER" id="PTHR43065">
    <property type="entry name" value="SENSOR HISTIDINE KINASE"/>
    <property type="match status" value="1"/>
</dbReference>
<name>A0A1M6SHC5_9FIRM</name>
<feature type="transmembrane region" description="Helical" evidence="9">
    <location>
        <begin position="148"/>
        <end position="169"/>
    </location>
</feature>
<keyword evidence="9" id="KW-0472">Membrane</keyword>
<dbReference type="SMART" id="SM00388">
    <property type="entry name" value="HisKA"/>
    <property type="match status" value="1"/>
</dbReference>
<dbReference type="STRING" id="1121421.SAMN02745123_01888"/>
<dbReference type="OrthoDB" id="9784397at2"/>
<dbReference type="InterPro" id="IPR036097">
    <property type="entry name" value="HisK_dim/P_sf"/>
</dbReference>
<dbReference type="GO" id="GO:0000155">
    <property type="term" value="F:phosphorelay sensor kinase activity"/>
    <property type="evidence" value="ECO:0007669"/>
    <property type="project" value="InterPro"/>
</dbReference>
<evidence type="ECO:0000256" key="9">
    <source>
        <dbReference type="SAM" id="Phobius"/>
    </source>
</evidence>
<evidence type="ECO:0000313" key="12">
    <source>
        <dbReference type="EMBL" id="SHK44162.1"/>
    </source>
</evidence>
<dbReference type="Gene3D" id="3.30.565.10">
    <property type="entry name" value="Histidine kinase-like ATPase, C-terminal domain"/>
    <property type="match status" value="1"/>
</dbReference>
<organism evidence="12 13">
    <name type="scientific">Desulforamulus aeronauticus DSM 10349</name>
    <dbReference type="NCBI Taxonomy" id="1121421"/>
    <lineage>
        <taxon>Bacteria</taxon>
        <taxon>Bacillati</taxon>
        <taxon>Bacillota</taxon>
        <taxon>Clostridia</taxon>
        <taxon>Eubacteriales</taxon>
        <taxon>Peptococcaceae</taxon>
        <taxon>Desulforamulus</taxon>
    </lineage>
</organism>
<dbReference type="InterPro" id="IPR005467">
    <property type="entry name" value="His_kinase_dom"/>
</dbReference>
<keyword evidence="13" id="KW-1185">Reference proteome</keyword>
<dbReference type="Pfam" id="PF02518">
    <property type="entry name" value="HATPase_c"/>
    <property type="match status" value="1"/>
</dbReference>
<dbReference type="PROSITE" id="PS50112">
    <property type="entry name" value="PAS"/>
    <property type="match status" value="1"/>
</dbReference>
<dbReference type="Gene3D" id="1.10.287.130">
    <property type="match status" value="1"/>
</dbReference>
<dbReference type="PROSITE" id="PS50109">
    <property type="entry name" value="HIS_KIN"/>
    <property type="match status" value="1"/>
</dbReference>
<keyword evidence="3" id="KW-0597">Phosphoprotein</keyword>
<dbReference type="CDD" id="cd00082">
    <property type="entry name" value="HisKA"/>
    <property type="match status" value="1"/>
</dbReference>
<dbReference type="InterPro" id="IPR000014">
    <property type="entry name" value="PAS"/>
</dbReference>
<keyword evidence="6 12" id="KW-0418">Kinase</keyword>
<dbReference type="GO" id="GO:0005524">
    <property type="term" value="F:ATP binding"/>
    <property type="evidence" value="ECO:0007669"/>
    <property type="project" value="UniProtKB-KW"/>
</dbReference>
<accession>A0A1M6SHC5</accession>
<evidence type="ECO:0000256" key="5">
    <source>
        <dbReference type="ARBA" id="ARBA00022741"/>
    </source>
</evidence>
<feature type="transmembrane region" description="Helical" evidence="9">
    <location>
        <begin position="81"/>
        <end position="100"/>
    </location>
</feature>
<evidence type="ECO:0000256" key="4">
    <source>
        <dbReference type="ARBA" id="ARBA00022679"/>
    </source>
</evidence>
<dbReference type="InterPro" id="IPR036890">
    <property type="entry name" value="HATPase_C_sf"/>
</dbReference>
<evidence type="ECO:0000259" key="11">
    <source>
        <dbReference type="PROSITE" id="PS50112"/>
    </source>
</evidence>
<proteinExistence type="predicted"/>
<keyword evidence="7" id="KW-0067">ATP-binding</keyword>
<dbReference type="InterPro" id="IPR003594">
    <property type="entry name" value="HATPase_dom"/>
</dbReference>
<dbReference type="SUPFAM" id="SSF55785">
    <property type="entry name" value="PYP-like sensor domain (PAS domain)"/>
    <property type="match status" value="1"/>
</dbReference>
<dbReference type="Gene3D" id="3.30.450.20">
    <property type="entry name" value="PAS domain"/>
    <property type="match status" value="1"/>
</dbReference>
<dbReference type="AlphaFoldDB" id="A0A1M6SHC5"/>
<feature type="domain" description="Histidine kinase" evidence="10">
    <location>
        <begin position="305"/>
        <end position="510"/>
    </location>
</feature>
<evidence type="ECO:0000256" key="2">
    <source>
        <dbReference type="ARBA" id="ARBA00012438"/>
    </source>
</evidence>
<dbReference type="EMBL" id="FRAR01000013">
    <property type="protein sequence ID" value="SHK44162.1"/>
    <property type="molecule type" value="Genomic_DNA"/>
</dbReference>
<gene>
    <name evidence="12" type="ORF">SAMN02745123_01888</name>
</gene>
<keyword evidence="8" id="KW-0902">Two-component regulatory system</keyword>
<dbReference type="SUPFAM" id="SSF55874">
    <property type="entry name" value="ATPase domain of HSP90 chaperone/DNA topoisomerase II/histidine kinase"/>
    <property type="match status" value="1"/>
</dbReference>
<keyword evidence="9" id="KW-0812">Transmembrane</keyword>
<protein>
    <recommendedName>
        <fullName evidence="2">histidine kinase</fullName>
        <ecNumber evidence="2">2.7.13.3</ecNumber>
    </recommendedName>
</protein>
<evidence type="ECO:0000256" key="7">
    <source>
        <dbReference type="ARBA" id="ARBA00022840"/>
    </source>
</evidence>
<keyword evidence="9" id="KW-1133">Transmembrane helix</keyword>
<evidence type="ECO:0000256" key="8">
    <source>
        <dbReference type="ARBA" id="ARBA00023012"/>
    </source>
</evidence>